<dbReference type="KEGG" id="ehx:EMIHUDRAFT_225089"/>
<proteinExistence type="predicted"/>
<evidence type="ECO:0000259" key="1">
    <source>
        <dbReference type="PROSITE" id="PS50245"/>
    </source>
</evidence>
<dbReference type="Gene3D" id="2.30.30.190">
    <property type="entry name" value="CAP Gly-rich-like domain"/>
    <property type="match status" value="1"/>
</dbReference>
<name>A0A0D3KPY8_EMIH1</name>
<dbReference type="AlphaFoldDB" id="A0A0D3KPY8"/>
<dbReference type="SMART" id="SM01052">
    <property type="entry name" value="CAP_GLY"/>
    <property type="match status" value="1"/>
</dbReference>
<dbReference type="PaxDb" id="2903-EOD37823"/>
<dbReference type="GeneID" id="17283093"/>
<reference evidence="3" key="1">
    <citation type="journal article" date="2013" name="Nature">
        <title>Pan genome of the phytoplankton Emiliania underpins its global distribution.</title>
        <authorList>
            <person name="Read B.A."/>
            <person name="Kegel J."/>
            <person name="Klute M.J."/>
            <person name="Kuo A."/>
            <person name="Lefebvre S.C."/>
            <person name="Maumus F."/>
            <person name="Mayer C."/>
            <person name="Miller J."/>
            <person name="Monier A."/>
            <person name="Salamov A."/>
            <person name="Young J."/>
            <person name="Aguilar M."/>
            <person name="Claverie J.M."/>
            <person name="Frickenhaus S."/>
            <person name="Gonzalez K."/>
            <person name="Herman E.K."/>
            <person name="Lin Y.C."/>
            <person name="Napier J."/>
            <person name="Ogata H."/>
            <person name="Sarno A.F."/>
            <person name="Shmutz J."/>
            <person name="Schroeder D."/>
            <person name="de Vargas C."/>
            <person name="Verret F."/>
            <person name="von Dassow P."/>
            <person name="Valentin K."/>
            <person name="Van de Peer Y."/>
            <person name="Wheeler G."/>
            <person name="Dacks J.B."/>
            <person name="Delwiche C.F."/>
            <person name="Dyhrman S.T."/>
            <person name="Glockner G."/>
            <person name="John U."/>
            <person name="Richards T."/>
            <person name="Worden A.Z."/>
            <person name="Zhang X."/>
            <person name="Grigoriev I.V."/>
            <person name="Allen A.E."/>
            <person name="Bidle K."/>
            <person name="Borodovsky M."/>
            <person name="Bowler C."/>
            <person name="Brownlee C."/>
            <person name="Cock J.M."/>
            <person name="Elias M."/>
            <person name="Gladyshev V.N."/>
            <person name="Groth M."/>
            <person name="Guda C."/>
            <person name="Hadaegh A."/>
            <person name="Iglesias-Rodriguez M.D."/>
            <person name="Jenkins J."/>
            <person name="Jones B.M."/>
            <person name="Lawson T."/>
            <person name="Leese F."/>
            <person name="Lindquist E."/>
            <person name="Lobanov A."/>
            <person name="Lomsadze A."/>
            <person name="Malik S.B."/>
            <person name="Marsh M.E."/>
            <person name="Mackinder L."/>
            <person name="Mock T."/>
            <person name="Mueller-Roeber B."/>
            <person name="Pagarete A."/>
            <person name="Parker M."/>
            <person name="Probert I."/>
            <person name="Quesneville H."/>
            <person name="Raines C."/>
            <person name="Rensing S.A."/>
            <person name="Riano-Pachon D.M."/>
            <person name="Richier S."/>
            <person name="Rokitta S."/>
            <person name="Shiraiwa Y."/>
            <person name="Soanes D.M."/>
            <person name="van der Giezen M."/>
            <person name="Wahlund T.M."/>
            <person name="Williams B."/>
            <person name="Wilson W."/>
            <person name="Wolfe G."/>
            <person name="Wurch L.L."/>
        </authorList>
    </citation>
    <scope>NUCLEOTIDE SEQUENCE</scope>
</reference>
<keyword evidence="3" id="KW-1185">Reference proteome</keyword>
<evidence type="ECO:0000313" key="3">
    <source>
        <dbReference type="Proteomes" id="UP000013827"/>
    </source>
</evidence>
<reference evidence="2" key="2">
    <citation type="submission" date="2024-10" db="UniProtKB">
        <authorList>
            <consortium name="EnsemblProtists"/>
        </authorList>
    </citation>
    <scope>IDENTIFICATION</scope>
</reference>
<protein>
    <recommendedName>
        <fullName evidence="1">CAP-Gly domain-containing protein</fullName>
    </recommendedName>
</protein>
<organism evidence="2 3">
    <name type="scientific">Emiliania huxleyi (strain CCMP1516)</name>
    <dbReference type="NCBI Taxonomy" id="280463"/>
    <lineage>
        <taxon>Eukaryota</taxon>
        <taxon>Haptista</taxon>
        <taxon>Haptophyta</taxon>
        <taxon>Prymnesiophyceae</taxon>
        <taxon>Isochrysidales</taxon>
        <taxon>Noelaerhabdaceae</taxon>
        <taxon>Emiliania</taxon>
    </lineage>
</organism>
<feature type="domain" description="CAP-Gly" evidence="1">
    <location>
        <begin position="283"/>
        <end position="331"/>
    </location>
</feature>
<dbReference type="PROSITE" id="PS50245">
    <property type="entry name" value="CAP_GLY_2"/>
    <property type="match status" value="1"/>
</dbReference>
<accession>A0A0D3KPY8</accession>
<dbReference type="RefSeq" id="XP_005790252.1">
    <property type="nucleotide sequence ID" value="XM_005790195.1"/>
</dbReference>
<dbReference type="SUPFAM" id="SSF74924">
    <property type="entry name" value="Cap-Gly domain"/>
    <property type="match status" value="1"/>
</dbReference>
<dbReference type="STRING" id="2903.R1DQK1"/>
<dbReference type="Pfam" id="PF01302">
    <property type="entry name" value="CAP_GLY"/>
    <property type="match status" value="1"/>
</dbReference>
<dbReference type="InterPro" id="IPR000938">
    <property type="entry name" value="CAP-Gly_domain"/>
</dbReference>
<dbReference type="Proteomes" id="UP000013827">
    <property type="component" value="Unassembled WGS sequence"/>
</dbReference>
<dbReference type="InterPro" id="IPR036859">
    <property type="entry name" value="CAP-Gly_dom_sf"/>
</dbReference>
<sequence length="373" mass="38991">MPDLRAAAGSALKALGGGSSAALGGGGASSWETSLASLPRLISESSAAELRAAQPALTAATRPALLCGRPGVVGAACAVVLAGVRRGDAEGDALAIDLLPPVLDQATSFGGASPFADVCHCCALDCLMLLPRAAAVAVALHPGRTLASANQAATRRRLETLLLVLSRQPAAAADRLHHELAADALVKRRAPAVATELESLLTDARCPSLELCRHAYLALTERCPRALARGCVARLRLRRLRAFLDEATVGDAVALLPRGHDGLRRGSGLLQPRGHAGTIVWRGRTDLAPGEWFGVCLALPAGRHDGALRGRRYFRGELLQRLEEATHSFSEALEAQADPSPSGAGRAEAMARLMAAANEQTLLTRRLQQMVLE</sequence>
<dbReference type="EnsemblProtists" id="EOD37823">
    <property type="protein sequence ID" value="EOD37823"/>
    <property type="gene ID" value="EMIHUDRAFT_225089"/>
</dbReference>
<evidence type="ECO:0000313" key="2">
    <source>
        <dbReference type="EnsemblProtists" id="EOD37823"/>
    </source>
</evidence>
<dbReference type="HOGENOM" id="CLU_742786_0_0_1"/>